<dbReference type="InterPro" id="IPR011051">
    <property type="entry name" value="RmlC_Cupin_sf"/>
</dbReference>
<evidence type="ECO:0000259" key="2">
    <source>
        <dbReference type="Pfam" id="PF02678"/>
    </source>
</evidence>
<evidence type="ECO:0000313" key="3">
    <source>
        <dbReference type="EMBL" id="VAW66711.1"/>
    </source>
</evidence>
<comment type="similarity">
    <text evidence="1">Belongs to the pirin family.</text>
</comment>
<dbReference type="Gene3D" id="2.60.120.10">
    <property type="entry name" value="Jelly Rolls"/>
    <property type="match status" value="1"/>
</dbReference>
<dbReference type="PANTHER" id="PTHR43212:SF3">
    <property type="entry name" value="QUERCETIN 2,3-DIOXYGENASE"/>
    <property type="match status" value="1"/>
</dbReference>
<name>A0A3B0XGD5_9ZZZZ</name>
<gene>
    <name evidence="3" type="ORF">MNBD_GAMMA09-2811</name>
</gene>
<proteinExistence type="inferred from homology"/>
<sequence>MKILKRDSLQEGGFAGLKEHRLVKSPGIFGVNGNNDGSCPGLGNFVYLADARFMPHGETHMHSHHEIDVISVMVEGQISHEGSLAHGQDLGSNDVQVQRAGGEGFSHNEVNPDNDWNRLIQLWVLPEVAGMAADYKVYTPVVGESTRIYGGNSSVDFPATTIIDIALLENGQQIDVAGPYLIYITRGAGTVNAQPVEDGDLIQGDSVRFEASCDVQLIVIHIEKQQGE</sequence>
<dbReference type="InterPro" id="IPR014710">
    <property type="entry name" value="RmlC-like_jellyroll"/>
</dbReference>
<dbReference type="EMBL" id="UOFI01000085">
    <property type="protein sequence ID" value="VAW66711.1"/>
    <property type="molecule type" value="Genomic_DNA"/>
</dbReference>
<dbReference type="InterPro" id="IPR012093">
    <property type="entry name" value="Pirin"/>
</dbReference>
<dbReference type="SUPFAM" id="SSF51182">
    <property type="entry name" value="RmlC-like cupins"/>
    <property type="match status" value="1"/>
</dbReference>
<dbReference type="PANTHER" id="PTHR43212">
    <property type="entry name" value="QUERCETIN 2,3-DIOXYGENASE"/>
    <property type="match status" value="1"/>
</dbReference>
<feature type="domain" description="Pirin N-terminal" evidence="2">
    <location>
        <begin position="58"/>
        <end position="124"/>
    </location>
</feature>
<dbReference type="AlphaFoldDB" id="A0A3B0XGD5"/>
<organism evidence="3">
    <name type="scientific">hydrothermal vent metagenome</name>
    <dbReference type="NCBI Taxonomy" id="652676"/>
    <lineage>
        <taxon>unclassified sequences</taxon>
        <taxon>metagenomes</taxon>
        <taxon>ecological metagenomes</taxon>
    </lineage>
</organism>
<evidence type="ECO:0000256" key="1">
    <source>
        <dbReference type="ARBA" id="ARBA00008416"/>
    </source>
</evidence>
<accession>A0A3B0XGD5</accession>
<reference evidence="3" key="1">
    <citation type="submission" date="2018-06" db="EMBL/GenBank/DDBJ databases">
        <authorList>
            <person name="Zhirakovskaya E."/>
        </authorList>
    </citation>
    <scope>NUCLEOTIDE SEQUENCE</scope>
</reference>
<protein>
    <submittedName>
        <fullName evidence="3">Pirin</fullName>
    </submittedName>
</protein>
<dbReference type="InterPro" id="IPR003829">
    <property type="entry name" value="Pirin_N_dom"/>
</dbReference>
<dbReference type="Pfam" id="PF02678">
    <property type="entry name" value="Pirin"/>
    <property type="match status" value="1"/>
</dbReference>